<organism evidence="1 2">
    <name type="scientific">Cnuibacter physcomitrellae</name>
    <dbReference type="NCBI Taxonomy" id="1619308"/>
    <lineage>
        <taxon>Bacteria</taxon>
        <taxon>Bacillati</taxon>
        <taxon>Actinomycetota</taxon>
        <taxon>Actinomycetes</taxon>
        <taxon>Micrococcales</taxon>
        <taxon>Microbacteriaceae</taxon>
        <taxon>Cnuibacter</taxon>
    </lineage>
</organism>
<evidence type="ECO:0000313" key="1">
    <source>
        <dbReference type="EMBL" id="ARJ05488.1"/>
    </source>
</evidence>
<keyword evidence="2" id="KW-1185">Reference proteome</keyword>
<dbReference type="RefSeq" id="WP_085019626.1">
    <property type="nucleotide sequence ID" value="NZ_BMHD01000001.1"/>
</dbReference>
<name>A0A1X9LMI1_9MICO</name>
<accession>A0A1X9LMI1</accession>
<evidence type="ECO:0000313" key="2">
    <source>
        <dbReference type="Proteomes" id="UP000192775"/>
    </source>
</evidence>
<sequence>MTTTQIKRPLPRLFSLDSGRAALNSDKLFHEVAAGVPGYDELTATSDRIEALQLPTFRDEHLEVSLARAVLDGSSTMEEAARGLERELAELKFREGAGRLQSIAADELSVRAVNWLVEHEDELVAGYEKRLQELYGTARDVVSRLGSVHKPDDLVAHPEAAVDYSKLIKLSQEFNRIVSSVRNFNGSTDPSSMSQDEPTRWLFADLIRNYEDVWPEFYLSRPLVIWDGGGNPGLGQIDAVPAPWDTTSPDRFLRWLIDHDAEVWAPSSRRLRAKQRQLTENAEAARLERNDAELKAAGRMYTP</sequence>
<dbReference type="KEGG" id="cphy:B5808_09820"/>
<gene>
    <name evidence="1" type="ORF">B5808_09820</name>
</gene>
<dbReference type="STRING" id="1619308.B5808_09820"/>
<proteinExistence type="predicted"/>
<reference evidence="1 2" key="1">
    <citation type="submission" date="2017-04" db="EMBL/GenBank/DDBJ databases">
        <authorList>
            <person name="Afonso C.L."/>
            <person name="Miller P.J."/>
            <person name="Scott M.A."/>
            <person name="Spackman E."/>
            <person name="Goraichik I."/>
            <person name="Dimitrov K.M."/>
            <person name="Suarez D.L."/>
            <person name="Swayne D.E."/>
        </authorList>
    </citation>
    <scope>NUCLEOTIDE SEQUENCE [LARGE SCALE GENOMIC DNA]</scope>
    <source>
        <strain evidence="2">XA(T)</strain>
    </source>
</reference>
<dbReference type="Proteomes" id="UP000192775">
    <property type="component" value="Chromosome"/>
</dbReference>
<protein>
    <submittedName>
        <fullName evidence="1">Uncharacterized protein</fullName>
    </submittedName>
</protein>
<dbReference type="EMBL" id="CP020715">
    <property type="protein sequence ID" value="ARJ05488.1"/>
    <property type="molecule type" value="Genomic_DNA"/>
</dbReference>
<dbReference type="AlphaFoldDB" id="A0A1X9LMI1"/>